<organism evidence="1 2">
    <name type="scientific">Stagnihabitans tardus</name>
    <dbReference type="NCBI Taxonomy" id="2699202"/>
    <lineage>
        <taxon>Bacteria</taxon>
        <taxon>Pseudomonadati</taxon>
        <taxon>Pseudomonadota</taxon>
        <taxon>Alphaproteobacteria</taxon>
        <taxon>Rhodobacterales</taxon>
        <taxon>Paracoccaceae</taxon>
        <taxon>Stagnihabitans</taxon>
    </lineage>
</organism>
<sequence length="389" mass="40800">MTDLLLSRRAFLIGCSVAASPLVTPVSFASASGENRLVVIVLRGAMDGLDVVRPVGDTAFAGLRPTLSANPGPALNDFFTLHPAAESLMPLWKSGELGFAHAVATPYRQGRSHFIGQDALENGTDQTDGTMTSAHDGWLNRAIGLMKDATPETGVSVGQQRLLVLEGDAPSDHWFPVEESQLSGQGAELIAALNAADPLFAEPFAEAQRLADTSDGMTGGVPRGKMQYAQLGTYVAQRLMGPSRIASFSLGGWDMHRDQVRSMAGQLKGLSDAILAMKEGLGRAWGTTLVIGITEFGRTARENGTGGTDHGTGGLAVLAGGALKGGHVYGKWPGLGESDLFENRDLLPTADVRAFPAWALRSMFGLEAAGLEATVFPGLDLGSDPGFLL</sequence>
<comment type="caution">
    <text evidence="1">The sequence shown here is derived from an EMBL/GenBank/DDBJ whole genome shotgun (WGS) entry which is preliminary data.</text>
</comment>
<dbReference type="AlphaFoldDB" id="A0AAE4YBF0"/>
<dbReference type="EMBL" id="JAABNR010000009">
    <property type="protein sequence ID" value="NBZ88148.1"/>
    <property type="molecule type" value="Genomic_DNA"/>
</dbReference>
<gene>
    <name evidence="1" type="ORF">GV832_11215</name>
</gene>
<evidence type="ECO:0000313" key="1">
    <source>
        <dbReference type="EMBL" id="NBZ88148.1"/>
    </source>
</evidence>
<accession>A0AAE4YBF0</accession>
<dbReference type="InterPro" id="IPR006311">
    <property type="entry name" value="TAT_signal"/>
</dbReference>
<dbReference type="RefSeq" id="WP_168774953.1">
    <property type="nucleotide sequence ID" value="NZ_JAABNR010000009.1"/>
</dbReference>
<dbReference type="PROSITE" id="PS51318">
    <property type="entry name" value="TAT"/>
    <property type="match status" value="1"/>
</dbReference>
<dbReference type="PANTHER" id="PTHR43737:SF1">
    <property type="entry name" value="DUF1501 DOMAIN-CONTAINING PROTEIN"/>
    <property type="match status" value="1"/>
</dbReference>
<dbReference type="Pfam" id="PF07394">
    <property type="entry name" value="DUF1501"/>
    <property type="match status" value="1"/>
</dbReference>
<reference evidence="1" key="1">
    <citation type="submission" date="2020-01" db="EMBL/GenBank/DDBJ databases">
        <authorList>
            <person name="Chen W.-M."/>
        </authorList>
    </citation>
    <scope>NUCLEOTIDE SEQUENCE</scope>
    <source>
        <strain evidence="1">CYK-10</strain>
    </source>
</reference>
<dbReference type="PANTHER" id="PTHR43737">
    <property type="entry name" value="BLL7424 PROTEIN"/>
    <property type="match status" value="1"/>
</dbReference>
<dbReference type="InterPro" id="IPR010869">
    <property type="entry name" value="DUF1501"/>
</dbReference>
<dbReference type="Proteomes" id="UP001193501">
    <property type="component" value="Unassembled WGS sequence"/>
</dbReference>
<name>A0AAE4YBF0_9RHOB</name>
<evidence type="ECO:0000313" key="2">
    <source>
        <dbReference type="Proteomes" id="UP001193501"/>
    </source>
</evidence>
<keyword evidence="2" id="KW-1185">Reference proteome</keyword>
<proteinExistence type="predicted"/>
<protein>
    <submittedName>
        <fullName evidence="1">DUF1501 domain-containing protein</fullName>
    </submittedName>
</protein>